<sequence length="180" mass="19703">MNSAVYVWGKYLAALLILLGLACLQVLSSIIADAIITWPTCPPLGAVSYLETWGWLSLLSLGFTAALPLFLTTVTRGQRAVSSVVVLLIWLIPLFLQTIPGFLVVWGASDTVQDPAARLVPPQNKLTPELARQLVQQIQSSLIPAHLTPVFLLNRAFFLGLAVLLILATGYSFQRQRRSH</sequence>
<name>A0A402AP75_9CHLR</name>
<keyword evidence="1" id="KW-0472">Membrane</keyword>
<feature type="transmembrane region" description="Helical" evidence="1">
    <location>
        <begin position="52"/>
        <end position="72"/>
    </location>
</feature>
<dbReference type="EMBL" id="BIFS01000001">
    <property type="protein sequence ID" value="GCE20829.1"/>
    <property type="molecule type" value="Genomic_DNA"/>
</dbReference>
<proteinExistence type="predicted"/>
<dbReference type="Proteomes" id="UP000287188">
    <property type="component" value="Unassembled WGS sequence"/>
</dbReference>
<keyword evidence="1" id="KW-0812">Transmembrane</keyword>
<feature type="transmembrane region" description="Helical" evidence="1">
    <location>
        <begin position="84"/>
        <end position="108"/>
    </location>
</feature>
<keyword evidence="3" id="KW-1185">Reference proteome</keyword>
<comment type="caution">
    <text evidence="2">The sequence shown here is derived from an EMBL/GenBank/DDBJ whole genome shotgun (WGS) entry which is preliminary data.</text>
</comment>
<evidence type="ECO:0000256" key="1">
    <source>
        <dbReference type="SAM" id="Phobius"/>
    </source>
</evidence>
<protein>
    <submittedName>
        <fullName evidence="2">Uncharacterized protein</fullName>
    </submittedName>
</protein>
<organism evidence="2 3">
    <name type="scientific">Dictyobacter kobayashii</name>
    <dbReference type="NCBI Taxonomy" id="2014872"/>
    <lineage>
        <taxon>Bacteria</taxon>
        <taxon>Bacillati</taxon>
        <taxon>Chloroflexota</taxon>
        <taxon>Ktedonobacteria</taxon>
        <taxon>Ktedonobacterales</taxon>
        <taxon>Dictyobacteraceae</taxon>
        <taxon>Dictyobacter</taxon>
    </lineage>
</organism>
<keyword evidence="1" id="KW-1133">Transmembrane helix</keyword>
<gene>
    <name evidence="2" type="ORF">KDK_46290</name>
</gene>
<evidence type="ECO:0000313" key="2">
    <source>
        <dbReference type="EMBL" id="GCE20829.1"/>
    </source>
</evidence>
<dbReference type="AlphaFoldDB" id="A0A402AP75"/>
<evidence type="ECO:0000313" key="3">
    <source>
        <dbReference type="Proteomes" id="UP000287188"/>
    </source>
</evidence>
<accession>A0A402AP75</accession>
<reference evidence="3" key="1">
    <citation type="submission" date="2018-12" db="EMBL/GenBank/DDBJ databases">
        <title>Tengunoibacter tsumagoiensis gen. nov., sp. nov., Dictyobacter kobayashii sp. nov., D. alpinus sp. nov., and D. joshuensis sp. nov. and description of Dictyobacteraceae fam. nov. within the order Ktedonobacterales isolated from Tengu-no-mugimeshi.</title>
        <authorList>
            <person name="Wang C.M."/>
            <person name="Zheng Y."/>
            <person name="Sakai Y."/>
            <person name="Toyoda A."/>
            <person name="Minakuchi Y."/>
            <person name="Abe K."/>
            <person name="Yokota A."/>
            <person name="Yabe S."/>
        </authorList>
    </citation>
    <scope>NUCLEOTIDE SEQUENCE [LARGE SCALE GENOMIC DNA]</scope>
    <source>
        <strain evidence="3">Uno11</strain>
    </source>
</reference>
<feature type="transmembrane region" description="Helical" evidence="1">
    <location>
        <begin position="156"/>
        <end position="173"/>
    </location>
</feature>